<gene>
    <name evidence="1" type="ORF">XELAEV_18018393mg</name>
</gene>
<dbReference type="AlphaFoldDB" id="A0A974HTI2"/>
<proteinExistence type="predicted"/>
<accession>A0A974HTI2</accession>
<dbReference type="EMBL" id="CM004470">
    <property type="protein sequence ID" value="OCT89779.1"/>
    <property type="molecule type" value="Genomic_DNA"/>
</dbReference>
<dbReference type="Proteomes" id="UP000694892">
    <property type="component" value="Chromosome 3L"/>
</dbReference>
<reference evidence="2" key="1">
    <citation type="journal article" date="2016" name="Nature">
        <title>Genome evolution in the allotetraploid frog Xenopus laevis.</title>
        <authorList>
            <person name="Session A.M."/>
            <person name="Uno Y."/>
            <person name="Kwon T."/>
            <person name="Chapman J.A."/>
            <person name="Toyoda A."/>
            <person name="Takahashi S."/>
            <person name="Fukui A."/>
            <person name="Hikosaka A."/>
            <person name="Suzuki A."/>
            <person name="Kondo M."/>
            <person name="van Heeringen S.J."/>
            <person name="Quigley I."/>
            <person name="Heinz S."/>
            <person name="Ogino H."/>
            <person name="Ochi H."/>
            <person name="Hellsten U."/>
            <person name="Lyons J.B."/>
            <person name="Simakov O."/>
            <person name="Putnam N."/>
            <person name="Stites J."/>
            <person name="Kuroki Y."/>
            <person name="Tanaka T."/>
            <person name="Michiue T."/>
            <person name="Watanabe M."/>
            <person name="Bogdanovic O."/>
            <person name="Lister R."/>
            <person name="Georgiou G."/>
            <person name="Paranjpe S.S."/>
            <person name="van Kruijsbergen I."/>
            <person name="Shu S."/>
            <person name="Carlson J."/>
            <person name="Kinoshita T."/>
            <person name="Ohta Y."/>
            <person name="Mawaribuchi S."/>
            <person name="Jenkins J."/>
            <person name="Grimwood J."/>
            <person name="Schmutz J."/>
            <person name="Mitros T."/>
            <person name="Mozaffari S.V."/>
            <person name="Suzuki Y."/>
            <person name="Haramoto Y."/>
            <person name="Yamamoto T.S."/>
            <person name="Takagi C."/>
            <person name="Heald R."/>
            <person name="Miller K."/>
            <person name="Haudenschild C."/>
            <person name="Kitzman J."/>
            <person name="Nakayama T."/>
            <person name="Izutsu Y."/>
            <person name="Robert J."/>
            <person name="Fortriede J."/>
            <person name="Burns K."/>
            <person name="Lotay V."/>
            <person name="Karimi K."/>
            <person name="Yasuoka Y."/>
            <person name="Dichmann D.S."/>
            <person name="Flajnik M.F."/>
            <person name="Houston D.W."/>
            <person name="Shendure J."/>
            <person name="DuPasquier L."/>
            <person name="Vize P.D."/>
            <person name="Zorn A.M."/>
            <person name="Ito M."/>
            <person name="Marcotte E.M."/>
            <person name="Wallingford J.B."/>
            <person name="Ito Y."/>
            <person name="Asashima M."/>
            <person name="Ueno N."/>
            <person name="Matsuda Y."/>
            <person name="Veenstra G.J."/>
            <person name="Fujiyama A."/>
            <person name="Harland R.M."/>
            <person name="Taira M."/>
            <person name="Rokhsar D.S."/>
        </authorList>
    </citation>
    <scope>NUCLEOTIDE SEQUENCE [LARGE SCALE GENOMIC DNA]</scope>
    <source>
        <strain evidence="2">J</strain>
    </source>
</reference>
<evidence type="ECO:0000313" key="1">
    <source>
        <dbReference type="EMBL" id="OCT89779.1"/>
    </source>
</evidence>
<organism evidence="1 2">
    <name type="scientific">Xenopus laevis</name>
    <name type="common">African clawed frog</name>
    <dbReference type="NCBI Taxonomy" id="8355"/>
    <lineage>
        <taxon>Eukaryota</taxon>
        <taxon>Metazoa</taxon>
        <taxon>Chordata</taxon>
        <taxon>Craniata</taxon>
        <taxon>Vertebrata</taxon>
        <taxon>Euteleostomi</taxon>
        <taxon>Amphibia</taxon>
        <taxon>Batrachia</taxon>
        <taxon>Anura</taxon>
        <taxon>Pipoidea</taxon>
        <taxon>Pipidae</taxon>
        <taxon>Xenopodinae</taxon>
        <taxon>Xenopus</taxon>
        <taxon>Xenopus</taxon>
    </lineage>
</organism>
<name>A0A974HTI2_XENLA</name>
<evidence type="ECO:0000313" key="2">
    <source>
        <dbReference type="Proteomes" id="UP000694892"/>
    </source>
</evidence>
<sequence length="89" mass="10253">MWDFGVIPCLTCRRFKSFLEQLYLLKSFSAYTLQTARFQYVSQIPTLIPLQRNMALNATDAGRFLVVKLGTDVNKATYCSNLEVQLFFS</sequence>
<protein>
    <submittedName>
        <fullName evidence="1">Uncharacterized protein</fullName>
    </submittedName>
</protein>